<evidence type="ECO:0000313" key="4">
    <source>
        <dbReference type="Proteomes" id="UP000815677"/>
    </source>
</evidence>
<dbReference type="EMBL" id="DF849573">
    <property type="protein sequence ID" value="GAT58123.1"/>
    <property type="molecule type" value="Genomic_DNA"/>
</dbReference>
<dbReference type="SUPFAM" id="SSF52540">
    <property type="entry name" value="P-loop containing nucleoside triphosphate hydrolases"/>
    <property type="match status" value="1"/>
</dbReference>
<sequence>MRVRNSVCRPPTIVCTGHCTRRMRTGRIWGISMGNASTNPVWVIQLPSAVPDRLFGDASPHFSRIFTANPLLSREQRGRVHGSGWSSLPPIPYNPYTTAFFAAHGATSLPARRDTGLEMLMRAGQPSIQSTKQPCLPKTRKEIIMALYGWAHDSNRRIACLCGPMGVGKSSVLCSVEELLFQDGMLAGSFDFQRDQHRNESVMCALAHQLARNIPSLRPIISRAVRTNPSVIEESMSTQLQKLILEPCRKATITSPLVVVLDGLDECDDSFLRVVLSLFEGAVHADQSPLRVLLASRISLDIFQSDSVASFTLARSFDDVRTYLKSECNKIRHGASPWLAHGALDIAVRISCGCFLTARTLMRFLGDPAFCPMQRIAQLSCLAATPPQPFPHNPIDSMFFMILSSAEPSYGFQMKLFLRVLATPQFAGLSIAHMEQIIGQLQSGELRTKILPHLRALFARIPDLDDVGRLEVFHPSFIDFVLDPTRSGDFCVAGSIFDVAIAGCVLKALGYDHEEPRVNLQGHVAWAHVDAMVDFVTSVEIDLTVNDEILPFLKRVNPDYFFQSLTKFDETGVHVIRWLKNTNGTPPDLIALWEDYEYMARLHQAVSDFDLDDFDAQDGCEAGLTPDEMRLLHQPNLQRFIRTSVTLPALTPLTHFRLLLGGSYEDVRSVMCEVLRPCCARDLRPLERLWAAHARMKPAPGLRVATTTEAACGWGDVLRHLACNSIHVMQSVYCARLPQEFMGFWLEWGTFVRSVPTGGEACERVLEMLRVFEPSAADWEWGIAVEHEVHNVIKWLETVPAAPKHEIQRWKNYIPRGTAHERDEAFESRWEGTQW</sequence>
<evidence type="ECO:0000259" key="2">
    <source>
        <dbReference type="Pfam" id="PF24883"/>
    </source>
</evidence>
<keyword evidence="4" id="KW-1185">Reference proteome</keyword>
<feature type="domain" description="Nephrocystin 3-like N-terminal" evidence="2">
    <location>
        <begin position="150"/>
        <end position="297"/>
    </location>
</feature>
<dbReference type="InterPro" id="IPR056884">
    <property type="entry name" value="NPHP3-like_N"/>
</dbReference>
<evidence type="ECO:0000256" key="1">
    <source>
        <dbReference type="ARBA" id="ARBA00022737"/>
    </source>
</evidence>
<dbReference type="Gene3D" id="3.40.50.300">
    <property type="entry name" value="P-loop containing nucleotide triphosphate hydrolases"/>
    <property type="match status" value="1"/>
</dbReference>
<name>A0ABQ0M436_MYCCL</name>
<dbReference type="InterPro" id="IPR027417">
    <property type="entry name" value="P-loop_NTPase"/>
</dbReference>
<proteinExistence type="predicted"/>
<dbReference type="Pfam" id="PF24883">
    <property type="entry name" value="NPHP3_N"/>
    <property type="match status" value="1"/>
</dbReference>
<dbReference type="PANTHER" id="PTHR10039:SF14">
    <property type="entry name" value="NACHT DOMAIN-CONTAINING PROTEIN"/>
    <property type="match status" value="1"/>
</dbReference>
<accession>A0ABQ0M436</accession>
<keyword evidence="1" id="KW-0677">Repeat</keyword>
<reference evidence="3" key="1">
    <citation type="submission" date="2014-09" db="EMBL/GenBank/DDBJ databases">
        <title>Genome sequence of the luminous mushroom Mycena chlorophos for searching fungal bioluminescence genes.</title>
        <authorList>
            <person name="Tanaka Y."/>
            <person name="Kasuga D."/>
            <person name="Oba Y."/>
            <person name="Hase S."/>
            <person name="Sato K."/>
            <person name="Oba Y."/>
            <person name="Sakakibara Y."/>
        </authorList>
    </citation>
    <scope>NUCLEOTIDE SEQUENCE</scope>
</reference>
<gene>
    <name evidence="3" type="ORF">MCHLO_14587</name>
</gene>
<dbReference type="PANTHER" id="PTHR10039">
    <property type="entry name" value="AMELOGENIN"/>
    <property type="match status" value="1"/>
</dbReference>
<protein>
    <recommendedName>
        <fullName evidence="2">Nephrocystin 3-like N-terminal domain-containing protein</fullName>
    </recommendedName>
</protein>
<evidence type="ECO:0000313" key="3">
    <source>
        <dbReference type="EMBL" id="GAT58123.1"/>
    </source>
</evidence>
<dbReference type="Proteomes" id="UP000815677">
    <property type="component" value="Unassembled WGS sequence"/>
</dbReference>
<organism evidence="3 4">
    <name type="scientific">Mycena chlorophos</name>
    <name type="common">Agaric fungus</name>
    <name type="synonym">Agaricus chlorophos</name>
    <dbReference type="NCBI Taxonomy" id="658473"/>
    <lineage>
        <taxon>Eukaryota</taxon>
        <taxon>Fungi</taxon>
        <taxon>Dikarya</taxon>
        <taxon>Basidiomycota</taxon>
        <taxon>Agaricomycotina</taxon>
        <taxon>Agaricomycetes</taxon>
        <taxon>Agaricomycetidae</taxon>
        <taxon>Agaricales</taxon>
        <taxon>Marasmiineae</taxon>
        <taxon>Mycenaceae</taxon>
        <taxon>Mycena</taxon>
    </lineage>
</organism>